<dbReference type="GO" id="GO:0005576">
    <property type="term" value="C:extracellular region"/>
    <property type="evidence" value="ECO:0007669"/>
    <property type="project" value="UniProtKB-SubCell"/>
</dbReference>
<dbReference type="PROSITE" id="PS51862">
    <property type="entry name" value="BSPN_CSAB"/>
    <property type="match status" value="1"/>
</dbReference>
<evidence type="ECO:0000256" key="3">
    <source>
        <dbReference type="ARBA" id="ARBA00022656"/>
    </source>
</evidence>
<dbReference type="InterPro" id="IPR029237">
    <property type="entry name" value="Long_scorpion_toxin_alpha/beta"/>
</dbReference>
<protein>
    <submittedName>
        <fullName evidence="10">Putative potassium channel toxin</fullName>
    </submittedName>
</protein>
<feature type="chain" id="PRO_5009115832" evidence="8">
    <location>
        <begin position="26"/>
        <end position="91"/>
    </location>
</feature>
<keyword evidence="2" id="KW-0964">Secreted</keyword>
<evidence type="ECO:0000256" key="2">
    <source>
        <dbReference type="ARBA" id="ARBA00022525"/>
    </source>
</evidence>
<organism evidence="10">
    <name type="scientific">Tityus obscurus</name>
    <name type="common">Amazonian scorpion</name>
    <name type="synonym">Tityus cambridgei</name>
    <dbReference type="NCBI Taxonomy" id="1221240"/>
    <lineage>
        <taxon>Eukaryota</taxon>
        <taxon>Metazoa</taxon>
        <taxon>Ecdysozoa</taxon>
        <taxon>Arthropoda</taxon>
        <taxon>Chelicerata</taxon>
        <taxon>Arachnida</taxon>
        <taxon>Scorpiones</taxon>
        <taxon>Buthida</taxon>
        <taxon>Buthoidea</taxon>
        <taxon>Buthidae</taxon>
        <taxon>Tityus</taxon>
    </lineage>
</organism>
<evidence type="ECO:0000259" key="9">
    <source>
        <dbReference type="PROSITE" id="PS51862"/>
    </source>
</evidence>
<name>A0A1E1WVV4_TITOB</name>
<keyword evidence="5" id="KW-0872">Ion channel impairing toxin</keyword>
<keyword evidence="4" id="KW-0632">Potassium channel impairing toxin</keyword>
<keyword evidence="10" id="KW-0407">Ion channel</keyword>
<feature type="disulfide bond" evidence="7">
    <location>
        <begin position="68"/>
        <end position="86"/>
    </location>
</feature>
<evidence type="ECO:0000256" key="5">
    <source>
        <dbReference type="ARBA" id="ARBA00022872"/>
    </source>
</evidence>
<feature type="domain" description="BetaSPN-type CS-alpha/beta" evidence="9">
    <location>
        <begin position="58"/>
        <end position="91"/>
    </location>
</feature>
<feature type="disulfide bond" evidence="7">
    <location>
        <begin position="61"/>
        <end position="81"/>
    </location>
</feature>
<evidence type="ECO:0000256" key="6">
    <source>
        <dbReference type="ARBA" id="ARBA00023157"/>
    </source>
</evidence>
<accession>A0A1E1WVV4</accession>
<dbReference type="AlphaFoldDB" id="A0A1E1WVV4"/>
<evidence type="ECO:0000256" key="7">
    <source>
        <dbReference type="PROSITE-ProRule" id="PRU01209"/>
    </source>
</evidence>
<keyword evidence="10" id="KW-0406">Ion transport</keyword>
<feature type="disulfide bond" evidence="7">
    <location>
        <begin position="72"/>
        <end position="88"/>
    </location>
</feature>
<dbReference type="EMBL" id="GEMQ01000029">
    <property type="protein sequence ID" value="JAT91160.1"/>
    <property type="molecule type" value="Transcribed_RNA"/>
</dbReference>
<sequence length="91" mass="9994">MVATNRCCVFALLVALLLIHSLAEAGKGKEFLGKIKNKLIEVKDKAKAGWEKLTSKSEYACPVIDKFCEDHCAAKNAIGKCDDFKCQCLKS</sequence>
<keyword evidence="3 7" id="KW-0800">Toxin</keyword>
<comment type="subcellular location">
    <subcellularLocation>
        <location evidence="1">Secreted</location>
    </subcellularLocation>
</comment>
<evidence type="ECO:0000256" key="8">
    <source>
        <dbReference type="SAM" id="SignalP"/>
    </source>
</evidence>
<dbReference type="Pfam" id="PF14866">
    <property type="entry name" value="Scorpion_toxin_alpha-beta"/>
    <property type="match status" value="1"/>
</dbReference>
<dbReference type="GO" id="GO:0090729">
    <property type="term" value="F:toxin activity"/>
    <property type="evidence" value="ECO:0007669"/>
    <property type="project" value="UniProtKB-UniRule"/>
</dbReference>
<feature type="signal peptide" evidence="8">
    <location>
        <begin position="1"/>
        <end position="25"/>
    </location>
</feature>
<keyword evidence="6 7" id="KW-1015">Disulfide bond</keyword>
<dbReference type="GO" id="GO:0015459">
    <property type="term" value="F:potassium channel regulator activity"/>
    <property type="evidence" value="ECO:0007669"/>
    <property type="project" value="UniProtKB-KW"/>
</dbReference>
<proteinExistence type="predicted"/>
<keyword evidence="10" id="KW-0813">Transport</keyword>
<keyword evidence="8" id="KW-0732">Signal</keyword>
<dbReference type="GO" id="GO:0034220">
    <property type="term" value="P:monoatomic ion transmembrane transport"/>
    <property type="evidence" value="ECO:0007669"/>
    <property type="project" value="UniProtKB-KW"/>
</dbReference>
<evidence type="ECO:0000256" key="1">
    <source>
        <dbReference type="ARBA" id="ARBA00004613"/>
    </source>
</evidence>
<reference evidence="10" key="1">
    <citation type="submission" date="2015-08" db="EMBL/GenBank/DDBJ databases">
        <title>Proteomic endorsed transcriptomic profile of the venom gland from Tityus obscurus.</title>
        <authorList>
            <person name="Oliveira U.C."/>
            <person name="Nishiyama M.Y.Jr."/>
            <person name="Santos M.B."/>
            <person name="Silva A.P."/>
            <person name="Chalkidis H.M."/>
            <person name="Imberg A.S."/>
            <person name="Candido D.M."/>
            <person name="Yamanouye N."/>
            <person name="Dorce V.A."/>
            <person name="Junqueira-de-Azevedo I.L."/>
        </authorList>
    </citation>
    <scope>NUCLEOTIDE SEQUENCE</scope>
    <source>
        <tissue evidence="10">Telson</tissue>
    </source>
</reference>
<evidence type="ECO:0000313" key="10">
    <source>
        <dbReference type="EMBL" id="JAT91160.1"/>
    </source>
</evidence>
<evidence type="ECO:0000256" key="4">
    <source>
        <dbReference type="ARBA" id="ARBA00022773"/>
    </source>
</evidence>